<accession>A0ABD0KWW3</accession>
<gene>
    <name evidence="1" type="ORF">BaRGS_00016985</name>
</gene>
<sequence length="166" mass="18622">MSYVSLQCLIRGRRGLRTTHRLLGCPFLTTFTKVNSVCCSGGSEIQDQRKARLCKVSLPQAPLFGSNFAPNSAFPKKDNTVSRFVLSTFQHMNTKASSSFIRHTAEGGRDKDIQLKTGRAFWLRTVRFRLVSVPGHEPATVLRLYSRSPLRVSNHLEQKRAAVSIN</sequence>
<keyword evidence="2" id="KW-1185">Reference proteome</keyword>
<dbReference type="EMBL" id="JACVVK020000111">
    <property type="protein sequence ID" value="KAK7491729.1"/>
    <property type="molecule type" value="Genomic_DNA"/>
</dbReference>
<evidence type="ECO:0000313" key="1">
    <source>
        <dbReference type="EMBL" id="KAK7491729.1"/>
    </source>
</evidence>
<reference evidence="1 2" key="1">
    <citation type="journal article" date="2023" name="Sci. Data">
        <title>Genome assembly of the Korean intertidal mud-creeper Batillaria attramentaria.</title>
        <authorList>
            <person name="Patra A.K."/>
            <person name="Ho P.T."/>
            <person name="Jun S."/>
            <person name="Lee S.J."/>
            <person name="Kim Y."/>
            <person name="Won Y.J."/>
        </authorList>
    </citation>
    <scope>NUCLEOTIDE SEQUENCE [LARGE SCALE GENOMIC DNA]</scope>
    <source>
        <strain evidence="1">Wonlab-2016</strain>
    </source>
</reference>
<evidence type="ECO:0000313" key="2">
    <source>
        <dbReference type="Proteomes" id="UP001519460"/>
    </source>
</evidence>
<name>A0ABD0KWW3_9CAEN</name>
<protein>
    <submittedName>
        <fullName evidence="1">Uncharacterized protein</fullName>
    </submittedName>
</protein>
<organism evidence="1 2">
    <name type="scientific">Batillaria attramentaria</name>
    <dbReference type="NCBI Taxonomy" id="370345"/>
    <lineage>
        <taxon>Eukaryota</taxon>
        <taxon>Metazoa</taxon>
        <taxon>Spiralia</taxon>
        <taxon>Lophotrochozoa</taxon>
        <taxon>Mollusca</taxon>
        <taxon>Gastropoda</taxon>
        <taxon>Caenogastropoda</taxon>
        <taxon>Sorbeoconcha</taxon>
        <taxon>Cerithioidea</taxon>
        <taxon>Batillariidae</taxon>
        <taxon>Batillaria</taxon>
    </lineage>
</organism>
<dbReference type="Proteomes" id="UP001519460">
    <property type="component" value="Unassembled WGS sequence"/>
</dbReference>
<dbReference type="AlphaFoldDB" id="A0ABD0KWW3"/>
<comment type="caution">
    <text evidence="1">The sequence shown here is derived from an EMBL/GenBank/DDBJ whole genome shotgun (WGS) entry which is preliminary data.</text>
</comment>
<proteinExistence type="predicted"/>